<sequence length="249" mass="26221">MNIRSQGLTIAAIACALAASGAAAETISVVGTGAQTTASGTEPAQQYDPKAQTAGATVVWSETTTRLNSAVSTRTRTNVTTSVANGIATVDASEGGTAVERYTSDADGNRLTRTYLNNGNVCTYAPKRDMLNFPLSVGKTWTTTWQYSCAAGYREFATLNAAVEALEVLAIPAGTFNALRIHYALAITNSNDSQLPGGSTGSAAYNQDYRCWWDVDGGRIVKCDFTYTYPAGAPSNFTKTFSQVATSVQ</sequence>
<feature type="chain" id="PRO_5014239566" evidence="1">
    <location>
        <begin position="25"/>
        <end position="249"/>
    </location>
</feature>
<keyword evidence="1" id="KW-0732">Signal</keyword>
<evidence type="ECO:0000256" key="1">
    <source>
        <dbReference type="SAM" id="SignalP"/>
    </source>
</evidence>
<reference evidence="2" key="2">
    <citation type="submission" date="2018-01" db="EMBL/GenBank/DDBJ databases">
        <title>Ralstonia pseudosolanacearum P824 infects blueberry.</title>
        <authorList>
            <person name="Bocsanczy A.M."/>
            <person name="Norman D.J."/>
        </authorList>
    </citation>
    <scope>NUCLEOTIDE SEQUENCE</scope>
    <source>
        <strain evidence="2">P824</strain>
    </source>
</reference>
<keyword evidence="3" id="KW-0449">Lipoprotein</keyword>
<accession>A0A0S4UDC1</accession>
<dbReference type="EMBL" id="LN899821">
    <property type="protein sequence ID" value="CUV20221.1"/>
    <property type="molecule type" value="Genomic_DNA"/>
</dbReference>
<evidence type="ECO:0000313" key="3">
    <source>
        <dbReference type="EMBL" id="CUV20221.1"/>
    </source>
</evidence>
<gene>
    <name evidence="3" type="ORF">PSS4_v1_1390023</name>
    <name evidence="2" type="ORF">RSP824_16460</name>
    <name evidence="4" type="ORF">RUN1985_v1_690048</name>
    <name evidence="5" type="ORF">RUN215_v1_90017</name>
</gene>
<dbReference type="PROSITE" id="PS51257">
    <property type="entry name" value="PROKAR_LIPOPROTEIN"/>
    <property type="match status" value="1"/>
</dbReference>
<evidence type="ECO:0000313" key="6">
    <source>
        <dbReference type="Proteomes" id="UP000262427"/>
    </source>
</evidence>
<dbReference type="SUPFAM" id="SSF54452">
    <property type="entry name" value="MHC antigen-recognition domain"/>
    <property type="match status" value="1"/>
</dbReference>
<feature type="signal peptide" evidence="1">
    <location>
        <begin position="1"/>
        <end position="24"/>
    </location>
</feature>
<dbReference type="EMBL" id="LN899824">
    <property type="protein sequence ID" value="CUV30677.1"/>
    <property type="molecule type" value="Genomic_DNA"/>
</dbReference>
<name>A0A0S4UDC1_RALSL</name>
<evidence type="ECO:0000313" key="2">
    <source>
        <dbReference type="EMBL" id="AYA47924.1"/>
    </source>
</evidence>
<reference evidence="6" key="3">
    <citation type="submission" date="2018-01" db="EMBL/GenBank/DDBJ databases">
        <title>Raltonia solanacearum P824 infects blueberry.</title>
        <authorList>
            <person name="Bocsanczy A.M."/>
            <person name="Norman D.J."/>
        </authorList>
    </citation>
    <scope>NUCLEOTIDE SEQUENCE [LARGE SCALE GENOMIC DNA]</scope>
    <source>
        <strain evidence="6">P824</strain>
    </source>
</reference>
<reference evidence="3" key="1">
    <citation type="submission" date="2015-10" db="EMBL/GenBank/DDBJ databases">
        <authorList>
            <person name="Gilbert D.G."/>
        </authorList>
    </citation>
    <scope>NUCLEOTIDE SEQUENCE</scope>
    <source>
        <strain evidence="3">Phyl III-seqv23</strain>
    </source>
</reference>
<evidence type="ECO:0000313" key="5">
    <source>
        <dbReference type="EMBL" id="CUV53120.1"/>
    </source>
</evidence>
<protein>
    <submittedName>
        <fullName evidence="3">Putative lipoprotein</fullName>
    </submittedName>
</protein>
<proteinExistence type="predicted"/>
<dbReference type="EMBL" id="CP025741">
    <property type="protein sequence ID" value="AYA47924.1"/>
    <property type="molecule type" value="Genomic_DNA"/>
</dbReference>
<dbReference type="Proteomes" id="UP000262427">
    <property type="component" value="Chromosome CM"/>
</dbReference>
<dbReference type="InterPro" id="IPR011162">
    <property type="entry name" value="MHC_I/II-like_Ag-recog"/>
</dbReference>
<dbReference type="EMBL" id="LN899820">
    <property type="protein sequence ID" value="CUV53120.1"/>
    <property type="molecule type" value="Genomic_DNA"/>
</dbReference>
<evidence type="ECO:0000313" key="4">
    <source>
        <dbReference type="EMBL" id="CUV30677.1"/>
    </source>
</evidence>
<dbReference type="AlphaFoldDB" id="A0A0S4UDC1"/>
<organism evidence="3">
    <name type="scientific">Ralstonia solanacearum</name>
    <name type="common">Pseudomonas solanacearum</name>
    <dbReference type="NCBI Taxonomy" id="305"/>
    <lineage>
        <taxon>Bacteria</taxon>
        <taxon>Pseudomonadati</taxon>
        <taxon>Pseudomonadota</taxon>
        <taxon>Betaproteobacteria</taxon>
        <taxon>Burkholderiales</taxon>
        <taxon>Burkholderiaceae</taxon>
        <taxon>Ralstonia</taxon>
        <taxon>Ralstonia solanacearum species complex</taxon>
    </lineage>
</organism>